<keyword evidence="2" id="KW-1185">Reference proteome</keyword>
<protein>
    <submittedName>
        <fullName evidence="1">Uncharacterized protein</fullName>
    </submittedName>
</protein>
<proteinExistence type="predicted"/>
<evidence type="ECO:0000313" key="1">
    <source>
        <dbReference type="EMBL" id="MBS2551516.1"/>
    </source>
</evidence>
<sequence>MDTDQAIAALRDDPQATLELGCRIVATAGDDERRHAEVAFELARNSDRTAVWRAADAYAQVADGRAARWMAEGAASLSDPDGIVVDRLTLPIMIQEYDADRWIAHHQDWRIAVHCDDPARALLALHAARARLPFVADDGSTVSDPTQVTGPPGPWYTPNSVFVEPDVPLIWLDCKSGVFPLMARTVLEIVIEELRGIGITRAELSTPKDQ</sequence>
<gene>
    <name evidence="1" type="ORF">KGQ19_32075</name>
</gene>
<organism evidence="1 2">
    <name type="scientific">Catenulispora pinistramenti</name>
    <dbReference type="NCBI Taxonomy" id="2705254"/>
    <lineage>
        <taxon>Bacteria</taxon>
        <taxon>Bacillati</taxon>
        <taxon>Actinomycetota</taxon>
        <taxon>Actinomycetes</taxon>
        <taxon>Catenulisporales</taxon>
        <taxon>Catenulisporaceae</taxon>
        <taxon>Catenulispora</taxon>
    </lineage>
</organism>
<name>A0ABS5KZL5_9ACTN</name>
<dbReference type="RefSeq" id="WP_212016170.1">
    <property type="nucleotide sequence ID" value="NZ_JAAFYZ010000143.1"/>
</dbReference>
<accession>A0ABS5KZL5</accession>
<comment type="caution">
    <text evidence="1">The sequence shown here is derived from an EMBL/GenBank/DDBJ whole genome shotgun (WGS) entry which is preliminary data.</text>
</comment>
<dbReference type="Proteomes" id="UP000730482">
    <property type="component" value="Unassembled WGS sequence"/>
</dbReference>
<reference evidence="1 2" key="1">
    <citation type="submission" date="2020-02" db="EMBL/GenBank/DDBJ databases">
        <title>Acidophilic actinobacteria isolated from forest soil.</title>
        <authorList>
            <person name="Golinska P."/>
        </authorList>
    </citation>
    <scope>NUCLEOTIDE SEQUENCE [LARGE SCALE GENOMIC DNA]</scope>
    <source>
        <strain evidence="1 2">NL8</strain>
    </source>
</reference>
<evidence type="ECO:0000313" key="2">
    <source>
        <dbReference type="Proteomes" id="UP000730482"/>
    </source>
</evidence>
<dbReference type="EMBL" id="JAAFYZ010000143">
    <property type="protein sequence ID" value="MBS2551516.1"/>
    <property type="molecule type" value="Genomic_DNA"/>
</dbReference>